<proteinExistence type="predicted"/>
<sequence length="331" mass="37144">MNSWLWPTLIPQMLEREDDVRLVGVGSLLSRNLDLVLGRKIIFGTGSGYSSPPSPEQAKAWKVYCVRGPLTAGLMGLDPSLAVTDGAWLINQIPQYASLPTDRHGTVFVPHWTSAKFGNWDPVCTAAGVHLVDPLWDCARVFSDIANAELALVESLHGAIIADYYRTPWIPVVSPSRILKFKWLDWCGSLGLDYAPYELPPSDYVDCLIQRTSPNSVNTNIHQIEVPADTYDVVQTAPPPRKAGATYFAKRRLKSRLRTVRNYGIDRLADMRNGKLFSSWNRQHTDRMAAYFTKLQHQSPYLSADDVRSAKIEGLNIALEKMQRDFEKGLI</sequence>
<gene>
    <name evidence="1" type="ordered locus">RLO149_p630420</name>
</gene>
<name>F7ZML3_ROSLO</name>
<dbReference type="KEGG" id="rli:RLO149_p630420"/>
<dbReference type="AlphaFoldDB" id="F7ZML3"/>
<geneLocation type="plasmid" evidence="1 2">
    <name>pRLO149_63</name>
</geneLocation>
<dbReference type="EMBL" id="CP002626">
    <property type="protein sequence ID" value="AEI96550.1"/>
    <property type="molecule type" value="Genomic_DNA"/>
</dbReference>
<reference evidence="1 2" key="1">
    <citation type="journal article" date="2011" name="BMC Genomics">
        <title>Comparative genome analysis and genome-guided physiological analysis of Roseobacter litoralis.</title>
        <authorList>
            <person name="Kalhoefer D."/>
            <person name="Thole S."/>
            <person name="Voget S."/>
            <person name="Lehmann R."/>
            <person name="Liesegang H."/>
            <person name="Wollher A."/>
            <person name="Daniel R."/>
            <person name="Simon M."/>
            <person name="Brinkhoff T."/>
        </authorList>
    </citation>
    <scope>NUCLEOTIDE SEQUENCE [LARGE SCALE GENOMIC DNA]</scope>
    <source>
        <strain evidence="2">ATCC 49566 / DSM 6996 / JCM 21268 / NBRC 15278 / OCh 149</strain>
    </source>
</reference>
<organism evidence="1 2">
    <name type="scientific">Roseobacter litoralis (strain ATCC 49566 / DSM 6996 / JCM 21268 / NBRC 15278 / OCh 149)</name>
    <dbReference type="NCBI Taxonomy" id="391595"/>
    <lineage>
        <taxon>Bacteria</taxon>
        <taxon>Pseudomonadati</taxon>
        <taxon>Pseudomonadota</taxon>
        <taxon>Alphaproteobacteria</taxon>
        <taxon>Rhodobacterales</taxon>
        <taxon>Roseobacteraceae</taxon>
        <taxon>Roseobacter</taxon>
    </lineage>
</organism>
<keyword evidence="2" id="KW-1185">Reference proteome</keyword>
<evidence type="ECO:0000313" key="1">
    <source>
        <dbReference type="EMBL" id="AEI96550.1"/>
    </source>
</evidence>
<keyword evidence="1" id="KW-0614">Plasmid</keyword>
<dbReference type="OrthoDB" id="9803627at2"/>
<evidence type="ECO:0000313" key="2">
    <source>
        <dbReference type="Proteomes" id="UP000001353"/>
    </source>
</evidence>
<dbReference type="RefSeq" id="WP_013959958.1">
    <property type="nucleotide sequence ID" value="NC_015729.1"/>
</dbReference>
<dbReference type="HOGENOM" id="CLU_064297_1_0_5"/>
<dbReference type="Proteomes" id="UP000001353">
    <property type="component" value="Plasmid pRLO149_63"/>
</dbReference>
<dbReference type="eggNOG" id="COG2327">
    <property type="taxonomic scope" value="Bacteria"/>
</dbReference>
<protein>
    <submittedName>
        <fullName evidence="1">ExoV-like protein</fullName>
    </submittedName>
</protein>
<accession>F7ZML3</accession>